<dbReference type="EMBL" id="JACJTM010000029">
    <property type="protein sequence ID" value="MBD2686261.1"/>
    <property type="molecule type" value="Genomic_DNA"/>
</dbReference>
<evidence type="ECO:0000313" key="1">
    <source>
        <dbReference type="EMBL" id="MBD2686261.1"/>
    </source>
</evidence>
<gene>
    <name evidence="1" type="ORF">H6G43_13755</name>
</gene>
<sequence length="45" mass="4746">MHNFFGQLSVVSCQLSVVGGQLSVVGGQLLVVGGKNDFPLLPYCH</sequence>
<evidence type="ECO:0000313" key="2">
    <source>
        <dbReference type="Proteomes" id="UP000660270"/>
    </source>
</evidence>
<keyword evidence="2" id="KW-1185">Reference proteome</keyword>
<accession>A0ABR8IUY0</accession>
<protein>
    <submittedName>
        <fullName evidence="1">Uncharacterized protein</fullName>
    </submittedName>
</protein>
<dbReference type="Proteomes" id="UP000660270">
    <property type="component" value="Unassembled WGS sequence"/>
</dbReference>
<reference evidence="1 2" key="1">
    <citation type="journal article" date="2020" name="ISME J.">
        <title>Comparative genomics reveals insights into cyanobacterial evolution and habitat adaptation.</title>
        <authorList>
            <person name="Chen M.Y."/>
            <person name="Teng W.K."/>
            <person name="Zhao L."/>
            <person name="Hu C.X."/>
            <person name="Zhou Y.K."/>
            <person name="Han B.P."/>
            <person name="Song L.R."/>
            <person name="Shu W.S."/>
        </authorList>
    </citation>
    <scope>NUCLEOTIDE SEQUENCE [LARGE SCALE GENOMIC DNA]</scope>
    <source>
        <strain evidence="1 2">FACHB-1249</strain>
    </source>
</reference>
<proteinExistence type="predicted"/>
<organism evidence="1 2">
    <name type="scientific">Aphanizomenon flos-aquae FACHB-1249</name>
    <dbReference type="NCBI Taxonomy" id="2692889"/>
    <lineage>
        <taxon>Bacteria</taxon>
        <taxon>Bacillati</taxon>
        <taxon>Cyanobacteriota</taxon>
        <taxon>Cyanophyceae</taxon>
        <taxon>Nostocales</taxon>
        <taxon>Aphanizomenonaceae</taxon>
        <taxon>Aphanizomenon</taxon>
    </lineage>
</organism>
<comment type="caution">
    <text evidence="1">The sequence shown here is derived from an EMBL/GenBank/DDBJ whole genome shotgun (WGS) entry which is preliminary data.</text>
</comment>
<dbReference type="GeneID" id="78218891"/>
<dbReference type="RefSeq" id="WP_190387578.1">
    <property type="nucleotide sequence ID" value="NZ_JACJTM010000029.1"/>
</dbReference>
<name>A0ABR8IUY0_APHFL</name>